<feature type="transmembrane region" description="Helical" evidence="4">
    <location>
        <begin position="96"/>
        <end position="118"/>
    </location>
</feature>
<comment type="caution">
    <text evidence="2">Lacks conserved residue(s) required for the propagation of feature annotation.</text>
</comment>
<evidence type="ECO:0000256" key="1">
    <source>
        <dbReference type="ARBA" id="ARBA00023157"/>
    </source>
</evidence>
<evidence type="ECO:0000256" key="3">
    <source>
        <dbReference type="SAM" id="MobiDB-lite"/>
    </source>
</evidence>
<accession>A0A7J7KK09</accession>
<evidence type="ECO:0000313" key="6">
    <source>
        <dbReference type="EMBL" id="KAF6039032.1"/>
    </source>
</evidence>
<keyword evidence="2" id="KW-0768">Sushi</keyword>
<feature type="domain" description="Sushi" evidence="5">
    <location>
        <begin position="24"/>
        <end position="79"/>
    </location>
</feature>
<dbReference type="AlphaFoldDB" id="A0A7J7KK09"/>
<gene>
    <name evidence="6" type="ORF">EB796_002687</name>
</gene>
<comment type="caution">
    <text evidence="6">The sequence shown here is derived from an EMBL/GenBank/DDBJ whole genome shotgun (WGS) entry which is preliminary data.</text>
</comment>
<feature type="region of interest" description="Disordered" evidence="3">
    <location>
        <begin position="127"/>
        <end position="153"/>
    </location>
</feature>
<feature type="compositionally biased region" description="Polar residues" evidence="3">
    <location>
        <begin position="142"/>
        <end position="153"/>
    </location>
</feature>
<proteinExistence type="predicted"/>
<dbReference type="EMBL" id="VXIV02000317">
    <property type="protein sequence ID" value="KAF6039032.1"/>
    <property type="molecule type" value="Genomic_DNA"/>
</dbReference>
<evidence type="ECO:0000313" key="7">
    <source>
        <dbReference type="Proteomes" id="UP000593567"/>
    </source>
</evidence>
<evidence type="ECO:0000256" key="4">
    <source>
        <dbReference type="SAM" id="Phobius"/>
    </source>
</evidence>
<dbReference type="Gene3D" id="2.10.70.10">
    <property type="entry name" value="Complement Module, domain 1"/>
    <property type="match status" value="1"/>
</dbReference>
<dbReference type="InterPro" id="IPR000436">
    <property type="entry name" value="Sushi_SCR_CCP_dom"/>
</dbReference>
<dbReference type="SUPFAM" id="SSF57535">
    <property type="entry name" value="Complement control module/SCR domain"/>
    <property type="match status" value="1"/>
</dbReference>
<keyword evidence="4" id="KW-1133">Transmembrane helix</keyword>
<dbReference type="Proteomes" id="UP000593567">
    <property type="component" value="Unassembled WGS sequence"/>
</dbReference>
<keyword evidence="7" id="KW-1185">Reference proteome</keyword>
<reference evidence="6" key="1">
    <citation type="submission" date="2020-06" db="EMBL/GenBank/DDBJ databases">
        <title>Draft genome of Bugula neritina, a colonial animal packing powerful symbionts and potential medicines.</title>
        <authorList>
            <person name="Rayko M."/>
        </authorList>
    </citation>
    <scope>NUCLEOTIDE SEQUENCE [LARGE SCALE GENOMIC DNA]</scope>
    <source>
        <strain evidence="6">Kwan_BN1</strain>
    </source>
</reference>
<dbReference type="InterPro" id="IPR035976">
    <property type="entry name" value="Sushi/SCR/CCP_sf"/>
</dbReference>
<keyword evidence="1" id="KW-1015">Disulfide bond</keyword>
<protein>
    <recommendedName>
        <fullName evidence="5">Sushi domain-containing protein</fullName>
    </recommendedName>
</protein>
<organism evidence="6 7">
    <name type="scientific">Bugula neritina</name>
    <name type="common">Brown bryozoan</name>
    <name type="synonym">Sertularia neritina</name>
    <dbReference type="NCBI Taxonomy" id="10212"/>
    <lineage>
        <taxon>Eukaryota</taxon>
        <taxon>Metazoa</taxon>
        <taxon>Spiralia</taxon>
        <taxon>Lophotrochozoa</taxon>
        <taxon>Bryozoa</taxon>
        <taxon>Gymnolaemata</taxon>
        <taxon>Cheilostomatida</taxon>
        <taxon>Flustrina</taxon>
        <taxon>Buguloidea</taxon>
        <taxon>Bugulidae</taxon>
        <taxon>Bugula</taxon>
    </lineage>
</organism>
<keyword evidence="4" id="KW-0472">Membrane</keyword>
<name>A0A7J7KK09_BUGNE</name>
<dbReference type="Pfam" id="PF00084">
    <property type="entry name" value="Sushi"/>
    <property type="match status" value="1"/>
</dbReference>
<sequence length="189" mass="21028">MMVVGPVFQIVLRLEYTILYYITVECDPSALTLAKGTITLNRYYGGDNLLYSCDDVYTKTTDPVCTESGNWSHDPDCETIEVARNSYLALQSQRDGLIGVVVVLVLAVVTLGSIILYLKRSSLPCRDTPSDKQEVYEEPVSTRPSNSANPPINTYEQLTISPSSAYEQLELNTTVPLYENRQEMTSPAI</sequence>
<keyword evidence="4" id="KW-0812">Transmembrane</keyword>
<evidence type="ECO:0000256" key="2">
    <source>
        <dbReference type="PROSITE-ProRule" id="PRU00302"/>
    </source>
</evidence>
<dbReference type="PROSITE" id="PS50923">
    <property type="entry name" value="SUSHI"/>
    <property type="match status" value="1"/>
</dbReference>
<evidence type="ECO:0000259" key="5">
    <source>
        <dbReference type="PROSITE" id="PS50923"/>
    </source>
</evidence>